<accession>A0A3S9U8X2</accession>
<evidence type="ECO:0000313" key="1">
    <source>
        <dbReference type="EMBL" id="AZS06745.1"/>
    </source>
</evidence>
<proteinExistence type="predicted"/>
<dbReference type="RefSeq" id="YP_009818541.1">
    <property type="nucleotide sequence ID" value="NC_048139.1"/>
</dbReference>
<name>A0A3S9U8X2_9CAUD</name>
<keyword evidence="2" id="KW-1185">Reference proteome</keyword>
<dbReference type="Proteomes" id="UP000287372">
    <property type="component" value="Segment"/>
</dbReference>
<protein>
    <submittedName>
        <fullName evidence="1">Uncharacterized protein</fullName>
    </submittedName>
</protein>
<dbReference type="EMBL" id="MK279841">
    <property type="protein sequence ID" value="AZS06745.1"/>
    <property type="molecule type" value="Genomic_DNA"/>
</dbReference>
<sequence>MEQPSTPDRPRYLHNDDHKVELYDTDAYRERTYEIGKSARADRLADVRLRSVEVAFKVYKEDPAVFGLDDVLKLADRIARFVGDGEPVQDGADSFRFYGRK</sequence>
<organism evidence="1 2">
    <name type="scientific">Streptomyces phage Hiyaa</name>
    <dbReference type="NCBI Taxonomy" id="2499072"/>
    <lineage>
        <taxon>Viruses</taxon>
        <taxon>Duplodnaviria</taxon>
        <taxon>Heunggongvirae</taxon>
        <taxon>Uroviricota</taxon>
        <taxon>Caudoviricetes</taxon>
        <taxon>Hiyaavirus</taxon>
        <taxon>Hiyaavirus hiyaa</taxon>
    </lineage>
</organism>
<reference evidence="1 2" key="1">
    <citation type="submission" date="2018-12" db="EMBL/GenBank/DDBJ databases">
        <authorList>
            <person name="Lieu J.K."/>
            <person name="Tian C.Z."/>
            <person name="Hsaio W.J."/>
            <person name="Shaffer C.D."/>
            <person name="Weston-Hafer K.A."/>
            <person name="Russell D.A."/>
            <person name="Pope W.H."/>
            <person name="Jacobs-Sera D."/>
            <person name="Hendrix R.W."/>
            <person name="Hatfull G.F."/>
        </authorList>
    </citation>
    <scope>NUCLEOTIDE SEQUENCE [LARGE SCALE GENOMIC DNA]</scope>
</reference>
<dbReference type="KEGG" id="vg:55009884"/>
<gene>
    <name evidence="1" type="primary">106</name>
    <name evidence="1" type="ORF">SEA_HIYAA_106</name>
</gene>
<dbReference type="GeneID" id="55009884"/>
<evidence type="ECO:0000313" key="2">
    <source>
        <dbReference type="Proteomes" id="UP000287372"/>
    </source>
</evidence>